<dbReference type="EMBL" id="FWXJ01000011">
    <property type="protein sequence ID" value="SMC68174.1"/>
    <property type="molecule type" value="Genomic_DNA"/>
</dbReference>
<evidence type="ECO:0000256" key="7">
    <source>
        <dbReference type="HAMAP-Rule" id="MF_01207"/>
    </source>
</evidence>
<dbReference type="GO" id="GO:0046872">
    <property type="term" value="F:metal ion binding"/>
    <property type="evidence" value="ECO:0007669"/>
    <property type="project" value="UniProtKB-KW"/>
</dbReference>
<evidence type="ECO:0000256" key="2">
    <source>
        <dbReference type="ARBA" id="ARBA00022448"/>
    </source>
</evidence>
<keyword evidence="7" id="KW-1003">Cell membrane</keyword>
<dbReference type="GO" id="GO:0030091">
    <property type="term" value="P:protein repair"/>
    <property type="evidence" value="ECO:0007669"/>
    <property type="project" value="UniProtKB-UniRule"/>
</dbReference>
<keyword evidence="5 7" id="KW-0408">Iron</keyword>
<keyword evidence="7" id="KW-0285">Flavoprotein</keyword>
<dbReference type="OrthoDB" id="9788328at2"/>
<keyword evidence="3 7" id="KW-0812">Transmembrane</keyword>
<evidence type="ECO:0000256" key="6">
    <source>
        <dbReference type="ARBA" id="ARBA00023136"/>
    </source>
</evidence>
<gene>
    <name evidence="7" type="primary">msrQ</name>
    <name evidence="9" type="ORF">SAMN06296008_11192</name>
</gene>
<dbReference type="PANTHER" id="PTHR36964">
    <property type="entry name" value="PROTEIN-METHIONINE-SULFOXIDE REDUCTASE HEME-BINDING SUBUNIT MSRQ"/>
    <property type="match status" value="1"/>
</dbReference>
<comment type="cofactor">
    <cofactor evidence="7">
        <name>FMN</name>
        <dbReference type="ChEBI" id="CHEBI:58210"/>
    </cofactor>
    <text evidence="7">Binds 1 FMN per subunit.</text>
</comment>
<evidence type="ECO:0000256" key="4">
    <source>
        <dbReference type="ARBA" id="ARBA00022989"/>
    </source>
</evidence>
<evidence type="ECO:0000259" key="8">
    <source>
        <dbReference type="Pfam" id="PF01794"/>
    </source>
</evidence>
<name>A0A1W2B5Q5_9BURK</name>
<keyword evidence="7" id="KW-0349">Heme</keyword>
<dbReference type="Proteomes" id="UP000192708">
    <property type="component" value="Unassembled WGS sequence"/>
</dbReference>
<feature type="transmembrane region" description="Helical" evidence="7">
    <location>
        <begin position="155"/>
        <end position="170"/>
    </location>
</feature>
<dbReference type="InterPro" id="IPR013130">
    <property type="entry name" value="Fe3_Rdtase_TM_dom"/>
</dbReference>
<dbReference type="RefSeq" id="WP_084284511.1">
    <property type="nucleotide sequence ID" value="NZ_FWXJ01000011.1"/>
</dbReference>
<evidence type="ECO:0000313" key="9">
    <source>
        <dbReference type="EMBL" id="SMC68174.1"/>
    </source>
</evidence>
<keyword evidence="7" id="KW-0288">FMN</keyword>
<keyword evidence="7" id="KW-0479">Metal-binding</keyword>
<feature type="transmembrane region" description="Helical" evidence="7">
    <location>
        <begin position="46"/>
        <end position="67"/>
    </location>
</feature>
<feature type="domain" description="Ferric oxidoreductase" evidence="8">
    <location>
        <begin position="50"/>
        <end position="163"/>
    </location>
</feature>
<evidence type="ECO:0000256" key="1">
    <source>
        <dbReference type="ARBA" id="ARBA00004141"/>
    </source>
</evidence>
<keyword evidence="2 7" id="KW-0813">Transport</keyword>
<sequence length="213" mass="24988">MQVWTLKSTIKEYGRYAIYLFCAFPFLRLLGLGFTNSLTANPIEFITRYTGTWAIVFLCCTLAVTPIRKLSNMNYLVLYRRPLGLTCFAYSLLHFLTWLVLDHQLEFSEIIPDFYKRTYITVGLAAFLLLIPLASTSTHRMQRLLGRKWQKLHQLIYLIAILAPLHYWLHKAAKNNLFTVKIYVGIIGTLLGYRFLSWLIKKYQLSFSKMKIR</sequence>
<proteinExistence type="inferred from homology"/>
<accession>A0A1W2B5Q5</accession>
<keyword evidence="4 7" id="KW-1133">Transmembrane helix</keyword>
<dbReference type="Pfam" id="PF01794">
    <property type="entry name" value="Ferric_reduct"/>
    <property type="match status" value="1"/>
</dbReference>
<feature type="transmembrane region" description="Helical" evidence="7">
    <location>
        <begin position="182"/>
        <end position="200"/>
    </location>
</feature>
<dbReference type="InterPro" id="IPR022837">
    <property type="entry name" value="MsrQ-like"/>
</dbReference>
<comment type="similarity">
    <text evidence="7">Belongs to the MsrQ family.</text>
</comment>
<comment type="function">
    <text evidence="7">Part of the MsrPQ system that repairs oxidized periplasmic proteins containing methionine sulfoxide residues (Met-O), using respiratory chain electrons. Thus protects these proteins from oxidative-stress damage caused by reactive species of oxygen and chlorine generated by the host defense mechanisms. MsrPQ is essential for the maintenance of envelope integrity under bleach stress, rescuing a wide series of structurally unrelated periplasmic proteins from methionine oxidation. MsrQ provides electrons for reduction to the reductase catalytic subunit MsrP, using the quinone pool of the respiratory chain.</text>
</comment>
<feature type="transmembrane region" description="Helical" evidence="7">
    <location>
        <begin position="16"/>
        <end position="34"/>
    </location>
</feature>
<comment type="subcellular location">
    <subcellularLocation>
        <location evidence="7">Cell membrane</location>
        <topology evidence="7">Multi-pass membrane protein</topology>
    </subcellularLocation>
    <subcellularLocation>
        <location evidence="1">Membrane</location>
        <topology evidence="1">Multi-pass membrane protein</topology>
    </subcellularLocation>
</comment>
<protein>
    <recommendedName>
        <fullName evidence="7">Protein-methionine-sulfoxide reductase heme-binding subunit MsrQ</fullName>
    </recommendedName>
    <alternativeName>
        <fullName evidence="7">Flavocytochrome MsrQ</fullName>
    </alternativeName>
</protein>
<feature type="transmembrane region" description="Helical" evidence="7">
    <location>
        <begin position="79"/>
        <end position="98"/>
    </location>
</feature>
<dbReference type="GO" id="GO:0020037">
    <property type="term" value="F:heme binding"/>
    <property type="evidence" value="ECO:0007669"/>
    <property type="project" value="UniProtKB-UniRule"/>
</dbReference>
<dbReference type="PANTHER" id="PTHR36964:SF1">
    <property type="entry name" value="PROTEIN-METHIONINE-SULFOXIDE REDUCTASE HEME-BINDING SUBUNIT MSRQ"/>
    <property type="match status" value="1"/>
</dbReference>
<evidence type="ECO:0000256" key="5">
    <source>
        <dbReference type="ARBA" id="ARBA00023004"/>
    </source>
</evidence>
<keyword evidence="10" id="KW-1185">Reference proteome</keyword>
<keyword evidence="6 7" id="KW-0472">Membrane</keyword>
<feature type="transmembrane region" description="Helical" evidence="7">
    <location>
        <begin position="118"/>
        <end position="134"/>
    </location>
</feature>
<comment type="cofactor">
    <cofactor evidence="7">
        <name>heme b</name>
        <dbReference type="ChEBI" id="CHEBI:60344"/>
    </cofactor>
    <text evidence="7">Binds 1 heme b (iron(II)-protoporphyrin IX) group per subunit.</text>
</comment>
<dbReference type="GO" id="GO:0010181">
    <property type="term" value="F:FMN binding"/>
    <property type="evidence" value="ECO:0007669"/>
    <property type="project" value="UniProtKB-UniRule"/>
</dbReference>
<dbReference type="AlphaFoldDB" id="A0A1W2B5Q5"/>
<dbReference type="GO" id="GO:0005886">
    <property type="term" value="C:plasma membrane"/>
    <property type="evidence" value="ECO:0007669"/>
    <property type="project" value="UniProtKB-SubCell"/>
</dbReference>
<keyword evidence="7" id="KW-0249">Electron transport</keyword>
<organism evidence="9 10">
    <name type="scientific">Polynucleobacter kasalickyi</name>
    <dbReference type="NCBI Taxonomy" id="1938817"/>
    <lineage>
        <taxon>Bacteria</taxon>
        <taxon>Pseudomonadati</taxon>
        <taxon>Pseudomonadota</taxon>
        <taxon>Betaproteobacteria</taxon>
        <taxon>Burkholderiales</taxon>
        <taxon>Burkholderiaceae</taxon>
        <taxon>Polynucleobacter</taxon>
    </lineage>
</organism>
<dbReference type="HAMAP" id="MF_01207">
    <property type="entry name" value="MsrQ"/>
    <property type="match status" value="1"/>
</dbReference>
<dbReference type="STRING" id="1938817.SAMN06296008_11192"/>
<reference evidence="9 10" key="1">
    <citation type="submission" date="2017-04" db="EMBL/GenBank/DDBJ databases">
        <authorList>
            <person name="Afonso C.L."/>
            <person name="Miller P.J."/>
            <person name="Scott M.A."/>
            <person name="Spackman E."/>
            <person name="Goraichik I."/>
            <person name="Dimitrov K.M."/>
            <person name="Suarez D.L."/>
            <person name="Swayne D.E."/>
        </authorList>
    </citation>
    <scope>NUCLEOTIDE SEQUENCE [LARGE SCALE GENOMIC DNA]</scope>
    <source>
        <strain evidence="9 10">VK13</strain>
    </source>
</reference>
<evidence type="ECO:0000313" key="10">
    <source>
        <dbReference type="Proteomes" id="UP000192708"/>
    </source>
</evidence>
<dbReference type="GO" id="GO:0009055">
    <property type="term" value="F:electron transfer activity"/>
    <property type="evidence" value="ECO:0007669"/>
    <property type="project" value="UniProtKB-UniRule"/>
</dbReference>
<comment type="subunit">
    <text evidence="7">Heterodimer of a catalytic subunit (MsrP) and a heme-binding subunit (MsrQ).</text>
</comment>
<dbReference type="GO" id="GO:0016679">
    <property type="term" value="F:oxidoreductase activity, acting on diphenols and related substances as donors"/>
    <property type="evidence" value="ECO:0007669"/>
    <property type="project" value="TreeGrafter"/>
</dbReference>
<evidence type="ECO:0000256" key="3">
    <source>
        <dbReference type="ARBA" id="ARBA00022692"/>
    </source>
</evidence>